<accession>A0A7Z0KW93</accession>
<dbReference type="EMBL" id="JACBXS010000004">
    <property type="protein sequence ID" value="NYS23977.1"/>
    <property type="molecule type" value="Genomic_DNA"/>
</dbReference>
<evidence type="ECO:0000313" key="2">
    <source>
        <dbReference type="EMBL" id="NYS23977.1"/>
    </source>
</evidence>
<feature type="transmembrane region" description="Helical" evidence="1">
    <location>
        <begin position="6"/>
        <end position="25"/>
    </location>
</feature>
<gene>
    <name evidence="2" type="ORF">HUK65_03155</name>
</gene>
<keyword evidence="1" id="KW-0812">Transmembrane</keyword>
<sequence>MLLEFIAVVCAAFAAAGIALVINHLSRGRLPTWTMPFAAAAGIVGMIIYLEYTWAGRVENALPPGVVIAQQNTHTAWFRPWSYIFPLSNRITAVDHRVTLRHQAQPDLVLTGVILQERWALNFGVQVIFDCANARRMDVTSATRFTEEGAPEGGNWFRLSPEDPVLREACEGGDHGGHEG</sequence>
<feature type="transmembrane region" description="Helical" evidence="1">
    <location>
        <begin position="37"/>
        <end position="55"/>
    </location>
</feature>
<dbReference type="RefSeq" id="WP_179904670.1">
    <property type="nucleotide sequence ID" value="NZ_JACBXS010000004.1"/>
</dbReference>
<protein>
    <submittedName>
        <fullName evidence="2">Uncharacterized protein</fullName>
    </submittedName>
</protein>
<evidence type="ECO:0000256" key="1">
    <source>
        <dbReference type="SAM" id="Phobius"/>
    </source>
</evidence>
<keyword evidence="1" id="KW-1133">Transmembrane helix</keyword>
<proteinExistence type="predicted"/>
<organism evidence="2 3">
    <name type="scientific">Rhabdonatronobacter sediminivivens</name>
    <dbReference type="NCBI Taxonomy" id="2743469"/>
    <lineage>
        <taxon>Bacteria</taxon>
        <taxon>Pseudomonadati</taxon>
        <taxon>Pseudomonadota</taxon>
        <taxon>Alphaproteobacteria</taxon>
        <taxon>Rhodobacterales</taxon>
        <taxon>Paracoccaceae</taxon>
        <taxon>Rhabdonatronobacter</taxon>
    </lineage>
</organism>
<name>A0A7Z0KW93_9RHOB</name>
<dbReference type="AlphaFoldDB" id="A0A7Z0KW93"/>
<reference evidence="2 3" key="1">
    <citation type="journal article" date="2000" name="Arch. Microbiol.">
        <title>Rhodobaca bogoriensis gen. nov. and sp. nov., an alkaliphilic purple nonsulfur bacterium from African Rift Valley soda lakes.</title>
        <authorList>
            <person name="Milford A.D."/>
            <person name="Achenbach L.A."/>
            <person name="Jung D.O."/>
            <person name="Madigan M.T."/>
        </authorList>
    </citation>
    <scope>NUCLEOTIDE SEQUENCE [LARGE SCALE GENOMIC DNA]</scope>
    <source>
        <strain evidence="2 3">2376</strain>
    </source>
</reference>
<keyword evidence="1" id="KW-0472">Membrane</keyword>
<dbReference type="Proteomes" id="UP000529417">
    <property type="component" value="Unassembled WGS sequence"/>
</dbReference>
<evidence type="ECO:0000313" key="3">
    <source>
        <dbReference type="Proteomes" id="UP000529417"/>
    </source>
</evidence>
<keyword evidence="3" id="KW-1185">Reference proteome</keyword>
<comment type="caution">
    <text evidence="2">The sequence shown here is derived from an EMBL/GenBank/DDBJ whole genome shotgun (WGS) entry which is preliminary data.</text>
</comment>